<keyword evidence="11" id="KW-1185">Reference proteome</keyword>
<dbReference type="EC" id="2.7.7.27" evidence="8"/>
<reference evidence="10 11" key="1">
    <citation type="submission" date="2018-09" db="EMBL/GenBank/DDBJ databases">
        <authorList>
            <consortium name="Pathogen Informatics"/>
        </authorList>
    </citation>
    <scope>NUCLEOTIDE SEQUENCE [LARGE SCALE GENOMIC DNA]</scope>
    <source>
        <strain evidence="10 11">OH-22767</strain>
    </source>
</reference>
<keyword evidence="6" id="KW-0067">ATP-binding</keyword>
<dbReference type="GO" id="GO:0008878">
    <property type="term" value="F:glucose-1-phosphate adenylyltransferase activity"/>
    <property type="evidence" value="ECO:0007669"/>
    <property type="project" value="UniProtKB-UniRule"/>
</dbReference>
<dbReference type="NCBIfam" id="NF002772">
    <property type="entry name" value="PRK02862.1"/>
    <property type="match status" value="1"/>
</dbReference>
<dbReference type="InterPro" id="IPR005836">
    <property type="entry name" value="ADP_Glu_pyroP_CS"/>
</dbReference>
<keyword evidence="2" id="KW-0321">Glycogen metabolism</keyword>
<dbReference type="Gene3D" id="3.90.550.10">
    <property type="entry name" value="Spore Coat Polysaccharide Biosynthesis Protein SpsA, Chain A"/>
    <property type="match status" value="1"/>
</dbReference>
<dbReference type="SUPFAM" id="SSF51161">
    <property type="entry name" value="Trimeric LpxA-like enzymes"/>
    <property type="match status" value="1"/>
</dbReference>
<keyword evidence="4 10" id="KW-0548">Nucleotidyltransferase</keyword>
<dbReference type="InterPro" id="IPR029044">
    <property type="entry name" value="Nucleotide-diphossugar_trans"/>
</dbReference>
<dbReference type="EMBL" id="UNSC01000009">
    <property type="protein sequence ID" value="SZD74252.1"/>
    <property type="molecule type" value="Genomic_DNA"/>
</dbReference>
<keyword evidence="5" id="KW-0547">Nucleotide-binding</keyword>
<feature type="domain" description="Nucleotidyl transferase" evidence="9">
    <location>
        <begin position="30"/>
        <end position="293"/>
    </location>
</feature>
<dbReference type="Pfam" id="PF00483">
    <property type="entry name" value="NTP_transferase"/>
    <property type="match status" value="1"/>
</dbReference>
<evidence type="ECO:0000256" key="3">
    <source>
        <dbReference type="ARBA" id="ARBA00022679"/>
    </source>
</evidence>
<dbReference type="AlphaFoldDB" id="A0A383U2U9"/>
<dbReference type="PANTHER" id="PTHR43523">
    <property type="entry name" value="GLUCOSE-1-PHOSPHATE ADENYLYLTRANSFERASE-RELATED"/>
    <property type="match status" value="1"/>
</dbReference>
<dbReference type="CDD" id="cd04651">
    <property type="entry name" value="LbH_G1P_AT_C"/>
    <property type="match status" value="1"/>
</dbReference>
<protein>
    <recommendedName>
        <fullName evidence="8">Glucose-1-phosphate adenylyltransferase</fullName>
        <ecNumber evidence="8">2.7.7.27</ecNumber>
    </recommendedName>
</protein>
<dbReference type="Proteomes" id="UP000262142">
    <property type="component" value="Unassembled WGS sequence"/>
</dbReference>
<dbReference type="NCBIfam" id="TIGR02091">
    <property type="entry name" value="glgC"/>
    <property type="match status" value="1"/>
</dbReference>
<evidence type="ECO:0000259" key="9">
    <source>
        <dbReference type="Pfam" id="PF00483"/>
    </source>
</evidence>
<organism evidence="10 11">
    <name type="scientific">Candidatus Ornithobacterium hominis</name>
    <dbReference type="NCBI Taxonomy" id="2497989"/>
    <lineage>
        <taxon>Bacteria</taxon>
        <taxon>Pseudomonadati</taxon>
        <taxon>Bacteroidota</taxon>
        <taxon>Flavobacteriia</taxon>
        <taxon>Flavobacteriales</taxon>
        <taxon>Weeksellaceae</taxon>
        <taxon>Ornithobacterium</taxon>
    </lineage>
</organism>
<evidence type="ECO:0000256" key="8">
    <source>
        <dbReference type="NCBIfam" id="TIGR02091"/>
    </source>
</evidence>
<name>A0A383U2U9_9FLAO</name>
<evidence type="ECO:0000256" key="6">
    <source>
        <dbReference type="ARBA" id="ARBA00022840"/>
    </source>
</evidence>
<evidence type="ECO:0000256" key="2">
    <source>
        <dbReference type="ARBA" id="ARBA00022600"/>
    </source>
</evidence>
<evidence type="ECO:0000256" key="1">
    <source>
        <dbReference type="ARBA" id="ARBA00010443"/>
    </source>
</evidence>
<evidence type="ECO:0000256" key="7">
    <source>
        <dbReference type="ARBA" id="ARBA00023277"/>
    </source>
</evidence>
<sequence>MAKIRRKIHKFIPRSYQLNKNLMDHKRILALILGGGRGTRLHPLTCERSKPAVPLAGKYRLVDIPISNCLNSGINKIFVLTQFNSASLNRHVKNAFSFDLFSKGFVDILAAEQTTENANWFQGTADAVRQSLSHYKSIDFDYMLILSGDQLYQMDYRDLLKNHLDNDAELTIATIPVKAEEATSFGIMKTNQENRITSFIEKPSAEELKDWSSETSDEMKAQGRNYLASMGIYLFNKEILYKLLSENDGTDFGKNIIPQSIENQKVNSYQFEGYWTDIGTIKSFHEANLDLANNLPQFNLYENESQIYTHARMLPPAKVVGTTLERVVLSEGAIVYASRLENTVVGIRTRIGIGSTIVNSYLMGSDYYETLKEIEENRFKGIPPVGVGERCYLNNVIVDKNVRIGNDVNLYGFQDKGEIETDEYKIVDGIMVIKKNAILRDGFTL</sequence>
<accession>A0A383U2U9</accession>
<evidence type="ECO:0000256" key="5">
    <source>
        <dbReference type="ARBA" id="ARBA00022741"/>
    </source>
</evidence>
<gene>
    <name evidence="10" type="primary">glgC</name>
    <name evidence="10" type="ORF">SAMEA104719789_01712</name>
</gene>
<evidence type="ECO:0000256" key="4">
    <source>
        <dbReference type="ARBA" id="ARBA00022695"/>
    </source>
</evidence>
<dbReference type="InterPro" id="IPR005835">
    <property type="entry name" value="NTP_transferase_dom"/>
</dbReference>
<dbReference type="GO" id="GO:0005978">
    <property type="term" value="P:glycogen biosynthetic process"/>
    <property type="evidence" value="ECO:0007669"/>
    <property type="project" value="UniProtKB-UniRule"/>
</dbReference>
<keyword evidence="3 10" id="KW-0808">Transferase</keyword>
<dbReference type="SUPFAM" id="SSF53448">
    <property type="entry name" value="Nucleotide-diphospho-sugar transferases"/>
    <property type="match status" value="1"/>
</dbReference>
<dbReference type="InterPro" id="IPR011831">
    <property type="entry name" value="ADP-Glc_PPase"/>
</dbReference>
<dbReference type="CDD" id="cd02508">
    <property type="entry name" value="ADP_Glucose_PP"/>
    <property type="match status" value="1"/>
</dbReference>
<dbReference type="Pfam" id="PF25247">
    <property type="entry name" value="LbH_GLGC"/>
    <property type="match status" value="1"/>
</dbReference>
<dbReference type="GO" id="GO:0005524">
    <property type="term" value="F:ATP binding"/>
    <property type="evidence" value="ECO:0007669"/>
    <property type="project" value="UniProtKB-KW"/>
</dbReference>
<dbReference type="Gene3D" id="2.160.10.10">
    <property type="entry name" value="Hexapeptide repeat proteins"/>
    <property type="match status" value="1"/>
</dbReference>
<dbReference type="PROSITE" id="PS00808">
    <property type="entry name" value="ADP_GLC_PYROPHOSPH_1"/>
    <property type="match status" value="1"/>
</dbReference>
<evidence type="ECO:0000313" key="10">
    <source>
        <dbReference type="EMBL" id="SZD74252.1"/>
    </source>
</evidence>
<dbReference type="InterPro" id="IPR011004">
    <property type="entry name" value="Trimer_LpxA-like_sf"/>
</dbReference>
<proteinExistence type="inferred from homology"/>
<comment type="similarity">
    <text evidence="1">Belongs to the bacterial/plant glucose-1-phosphate adenylyltransferase family.</text>
</comment>
<dbReference type="PANTHER" id="PTHR43523:SF12">
    <property type="entry name" value="GLUCOSE-1-PHOSPHATE ADENYLYLTRANSFERASE LARGE SUBUNIT 1, CHLOROPLASTIC-RELATED"/>
    <property type="match status" value="1"/>
</dbReference>
<keyword evidence="7" id="KW-0119">Carbohydrate metabolism</keyword>
<dbReference type="PROSITE" id="PS00809">
    <property type="entry name" value="ADP_GLC_PYROPHOSPH_2"/>
    <property type="match status" value="1"/>
</dbReference>
<evidence type="ECO:0000313" key="11">
    <source>
        <dbReference type="Proteomes" id="UP000262142"/>
    </source>
</evidence>